<keyword evidence="3" id="KW-0328">Glycosyltransferase</keyword>
<proteinExistence type="predicted"/>
<dbReference type="Pfam" id="PF00534">
    <property type="entry name" value="Glycos_transf_1"/>
    <property type="match status" value="1"/>
</dbReference>
<name>A0A5B9QNS8_9BACT</name>
<evidence type="ECO:0000313" key="3">
    <source>
        <dbReference type="EMBL" id="QEG38666.1"/>
    </source>
</evidence>
<gene>
    <name evidence="3" type="primary">epsD_1</name>
    <name evidence="3" type="ORF">UC8_06240</name>
</gene>
<dbReference type="PANTHER" id="PTHR12526">
    <property type="entry name" value="GLYCOSYLTRANSFERASE"/>
    <property type="match status" value="1"/>
</dbReference>
<evidence type="ECO:0000313" key="4">
    <source>
        <dbReference type="Proteomes" id="UP000325286"/>
    </source>
</evidence>
<evidence type="ECO:0000259" key="2">
    <source>
        <dbReference type="Pfam" id="PF13439"/>
    </source>
</evidence>
<dbReference type="SUPFAM" id="SSF53756">
    <property type="entry name" value="UDP-Glycosyltransferase/glycogen phosphorylase"/>
    <property type="match status" value="1"/>
</dbReference>
<dbReference type="EC" id="2.4.-.-" evidence="3"/>
<dbReference type="Proteomes" id="UP000325286">
    <property type="component" value="Chromosome"/>
</dbReference>
<organism evidence="3 4">
    <name type="scientific">Roseimaritima ulvae</name>
    <dbReference type="NCBI Taxonomy" id="980254"/>
    <lineage>
        <taxon>Bacteria</taxon>
        <taxon>Pseudomonadati</taxon>
        <taxon>Planctomycetota</taxon>
        <taxon>Planctomycetia</taxon>
        <taxon>Pirellulales</taxon>
        <taxon>Pirellulaceae</taxon>
        <taxon>Roseimaritima</taxon>
    </lineage>
</organism>
<dbReference type="Pfam" id="PF13439">
    <property type="entry name" value="Glyco_transf_4"/>
    <property type="match status" value="1"/>
</dbReference>
<dbReference type="EMBL" id="CP042914">
    <property type="protein sequence ID" value="QEG38666.1"/>
    <property type="molecule type" value="Genomic_DNA"/>
</dbReference>
<feature type="domain" description="Glycosyl transferase family 1" evidence="1">
    <location>
        <begin position="180"/>
        <end position="346"/>
    </location>
</feature>
<feature type="domain" description="Glycosyltransferase subfamily 4-like N-terminal" evidence="2">
    <location>
        <begin position="19"/>
        <end position="172"/>
    </location>
</feature>
<keyword evidence="4" id="KW-1185">Reference proteome</keyword>
<dbReference type="Gene3D" id="3.40.50.2000">
    <property type="entry name" value="Glycogen Phosphorylase B"/>
    <property type="match status" value="2"/>
</dbReference>
<accession>A0A5B9QNS8</accession>
<reference evidence="3 4" key="1">
    <citation type="submission" date="2019-08" db="EMBL/GenBank/DDBJ databases">
        <title>Deep-cultivation of Planctomycetes and their phenomic and genomic characterization uncovers novel biology.</title>
        <authorList>
            <person name="Wiegand S."/>
            <person name="Jogler M."/>
            <person name="Boedeker C."/>
            <person name="Pinto D."/>
            <person name="Vollmers J."/>
            <person name="Rivas-Marin E."/>
            <person name="Kohn T."/>
            <person name="Peeters S.H."/>
            <person name="Heuer A."/>
            <person name="Rast P."/>
            <person name="Oberbeckmann S."/>
            <person name="Bunk B."/>
            <person name="Jeske O."/>
            <person name="Meyerdierks A."/>
            <person name="Storesund J.E."/>
            <person name="Kallscheuer N."/>
            <person name="Luecker S."/>
            <person name="Lage O.M."/>
            <person name="Pohl T."/>
            <person name="Merkel B.J."/>
            <person name="Hornburger P."/>
            <person name="Mueller R.-W."/>
            <person name="Bruemmer F."/>
            <person name="Labrenz M."/>
            <person name="Spormann A.M."/>
            <person name="Op den Camp H."/>
            <person name="Overmann J."/>
            <person name="Amann R."/>
            <person name="Jetten M.S.M."/>
            <person name="Mascher T."/>
            <person name="Medema M.H."/>
            <person name="Devos D.P."/>
            <person name="Kaster A.-K."/>
            <person name="Ovreas L."/>
            <person name="Rohde M."/>
            <person name="Galperin M.Y."/>
            <person name="Jogler C."/>
        </authorList>
    </citation>
    <scope>NUCLEOTIDE SEQUENCE [LARGE SCALE GENOMIC DNA]</scope>
    <source>
        <strain evidence="3 4">UC8</strain>
    </source>
</reference>
<keyword evidence="3" id="KW-0808">Transferase</keyword>
<sequence>MPGKRKTRVLWLIKGLGLGGAEMLFEMAAPHLDRERFDYQIGYFLPWKDALVERLQQRQLPITCFDIPRGFSLRGVRRIAQFCRQQQIDVLHMHLPMPGVMGRLAGKRADVPAMIYTEHNLWSRLNPVSRMINRLTFGMHDRAIAVSQDVADSMSRRYMERVQVINNGIDCDAVRTLAGDRDETRDRLGIKADCLVVGKVANLTPKKNHELLIDAFADLHQAVPNSRLLLVGQFADREQVLRQHASRRGVQDAVIFTGPSTEVPQLVAAMDVFAMSSNFEGLPISLLEAMSLGKASICTSVGGIPQVVRDGQDGFLVDAGDRIGFAAGLKRLAQNRQLRCDLGASAAAHVREAFDIRAMVAQVEQVYCDVLECKGRTV</sequence>
<dbReference type="InterPro" id="IPR028098">
    <property type="entry name" value="Glyco_trans_4-like_N"/>
</dbReference>
<dbReference type="KEGG" id="rul:UC8_06240"/>
<dbReference type="InterPro" id="IPR001296">
    <property type="entry name" value="Glyco_trans_1"/>
</dbReference>
<evidence type="ECO:0000259" key="1">
    <source>
        <dbReference type="Pfam" id="PF00534"/>
    </source>
</evidence>
<dbReference type="GO" id="GO:0016757">
    <property type="term" value="F:glycosyltransferase activity"/>
    <property type="evidence" value="ECO:0007669"/>
    <property type="project" value="UniProtKB-KW"/>
</dbReference>
<protein>
    <submittedName>
        <fullName evidence="3">Glycosyltransferase EpsD</fullName>
        <ecNumber evidence="3">2.4.-.-</ecNumber>
    </submittedName>
</protein>
<dbReference type="AlphaFoldDB" id="A0A5B9QNS8"/>